<reference evidence="3 4" key="1">
    <citation type="journal article" date="2012" name="PLoS Pathog.">
        <title>Diverse lifestyles and strategies of plant pathogenesis encoded in the genomes of eighteen Dothideomycetes fungi.</title>
        <authorList>
            <person name="Ohm R.A."/>
            <person name="Feau N."/>
            <person name="Henrissat B."/>
            <person name="Schoch C.L."/>
            <person name="Horwitz B.A."/>
            <person name="Barry K.W."/>
            <person name="Condon B.J."/>
            <person name="Copeland A.C."/>
            <person name="Dhillon B."/>
            <person name="Glaser F."/>
            <person name="Hesse C.N."/>
            <person name="Kosti I."/>
            <person name="LaButti K."/>
            <person name="Lindquist E.A."/>
            <person name="Lucas S."/>
            <person name="Salamov A.A."/>
            <person name="Bradshaw R.E."/>
            <person name="Ciuffetti L."/>
            <person name="Hamelin R.C."/>
            <person name="Kema G.H.J."/>
            <person name="Lawrence C."/>
            <person name="Scott J.A."/>
            <person name="Spatafora J.W."/>
            <person name="Turgeon B.G."/>
            <person name="de Wit P.J.G.M."/>
            <person name="Zhong S."/>
            <person name="Goodwin S.B."/>
            <person name="Grigoriev I.V."/>
        </authorList>
    </citation>
    <scope>NUCLEOTIDE SEQUENCE [LARGE SCALE GENOMIC DNA]</scope>
    <source>
        <strain evidence="4">28A</strain>
    </source>
</reference>
<feature type="compositionally biased region" description="Basic and acidic residues" evidence="2">
    <location>
        <begin position="212"/>
        <end position="226"/>
    </location>
</feature>
<feature type="compositionally biased region" description="Polar residues" evidence="2">
    <location>
        <begin position="191"/>
        <end position="200"/>
    </location>
</feature>
<evidence type="ECO:0000256" key="1">
    <source>
        <dbReference type="SAM" id="Coils"/>
    </source>
</evidence>
<evidence type="ECO:0000313" key="3">
    <source>
        <dbReference type="EMBL" id="EOA90079.1"/>
    </source>
</evidence>
<dbReference type="EMBL" id="KB908493">
    <property type="protein sequence ID" value="EOA90079.1"/>
    <property type="molecule type" value="Genomic_DNA"/>
</dbReference>
<dbReference type="GeneID" id="19397858"/>
<proteinExistence type="predicted"/>
<feature type="coiled-coil region" evidence="1">
    <location>
        <begin position="99"/>
        <end position="147"/>
    </location>
</feature>
<dbReference type="Gene3D" id="1.20.5.730">
    <property type="entry name" value="Single helix bin"/>
    <property type="match status" value="1"/>
</dbReference>
<feature type="compositionally biased region" description="Polar residues" evidence="2">
    <location>
        <begin position="51"/>
        <end position="63"/>
    </location>
</feature>
<feature type="region of interest" description="Disordered" evidence="2">
    <location>
        <begin position="20"/>
        <end position="39"/>
    </location>
</feature>
<protein>
    <submittedName>
        <fullName evidence="3">Uncharacterized protein</fullName>
    </submittedName>
</protein>
<evidence type="ECO:0000313" key="4">
    <source>
        <dbReference type="Proteomes" id="UP000016935"/>
    </source>
</evidence>
<evidence type="ECO:0000256" key="2">
    <source>
        <dbReference type="SAM" id="MobiDB-lite"/>
    </source>
</evidence>
<reference evidence="3 4" key="2">
    <citation type="journal article" date="2013" name="PLoS Genet.">
        <title>Comparative genome structure, secondary metabolite, and effector coding capacity across Cochliobolus pathogens.</title>
        <authorList>
            <person name="Condon B.J."/>
            <person name="Leng Y."/>
            <person name="Wu D."/>
            <person name="Bushley K.E."/>
            <person name="Ohm R.A."/>
            <person name="Otillar R."/>
            <person name="Martin J."/>
            <person name="Schackwitz W."/>
            <person name="Grimwood J."/>
            <person name="MohdZainudin N."/>
            <person name="Xue C."/>
            <person name="Wang R."/>
            <person name="Manning V.A."/>
            <person name="Dhillon B."/>
            <person name="Tu Z.J."/>
            <person name="Steffenson B.J."/>
            <person name="Salamov A."/>
            <person name="Sun H."/>
            <person name="Lowry S."/>
            <person name="LaButti K."/>
            <person name="Han J."/>
            <person name="Copeland A."/>
            <person name="Lindquist E."/>
            <person name="Barry K."/>
            <person name="Schmutz J."/>
            <person name="Baker S.E."/>
            <person name="Ciuffetti L.M."/>
            <person name="Grigoriev I.V."/>
            <person name="Zhong S."/>
            <person name="Turgeon B.G."/>
        </authorList>
    </citation>
    <scope>NUCLEOTIDE SEQUENCE [LARGE SCALE GENOMIC DNA]</scope>
    <source>
        <strain evidence="4">28A</strain>
    </source>
</reference>
<sequence>MSSGGAFWAAGNQAVKSANLPTPCITEAPPQGNPDPVTQQKKGLVLKSKTNSTPAHNFVNGNGVTHGKPNGKKTVWADEEDDDEVFTHEFLTEQNSPPIVSLQTKIAVQGERIKELEATVVARSLRIAELEGKIQEKDCHIEILEGDIYERDEQIEQLRRDNHEQYVKFQDLHLEVCAKASLIGELETELKQPTTTQEPKQVSVPHYPPPPKVDDAEGTQETKAEIETPTTPTVAPDTSKVADSPESQEPPEKAAGVATEDTENEQSASTTVGPSFNDSEFPTFITKETLKTAPPAPKPKTLTFPMDMSKYGKKTATPLTTKQVQSSSPAAGKNSHTTPWGHSSKQGRVKTDVKPTLDHLADIRQMSHGQRVLYANGPEVTVKLGNVELMTLPMYVLMQCSKKAMDHFTANPDATSWVLPAGSMDVEAAKAHLNWMEEMTYQGRVYSITLNTAPAYDTKNLRICRAARVLGLNNTYVGHFTKQFCDRIRDKRASYELMDTVCELAYPDNDPIFECLANNLATRKRAGNVKDPAGLEKLMAKHPVLASKMQQIEQKLAGSRARK</sequence>
<organism evidence="3 4">
    <name type="scientific">Exserohilum turcicum (strain 28A)</name>
    <name type="common">Northern leaf blight fungus</name>
    <name type="synonym">Setosphaeria turcica</name>
    <dbReference type="NCBI Taxonomy" id="671987"/>
    <lineage>
        <taxon>Eukaryota</taxon>
        <taxon>Fungi</taxon>
        <taxon>Dikarya</taxon>
        <taxon>Ascomycota</taxon>
        <taxon>Pezizomycotina</taxon>
        <taxon>Dothideomycetes</taxon>
        <taxon>Pleosporomycetidae</taxon>
        <taxon>Pleosporales</taxon>
        <taxon>Pleosporineae</taxon>
        <taxon>Pleosporaceae</taxon>
        <taxon>Exserohilum</taxon>
    </lineage>
</organism>
<dbReference type="RefSeq" id="XP_008022009.1">
    <property type="nucleotide sequence ID" value="XM_008023818.1"/>
</dbReference>
<feature type="region of interest" description="Disordered" evidence="2">
    <location>
        <begin position="190"/>
        <end position="351"/>
    </location>
</feature>
<dbReference type="Proteomes" id="UP000016935">
    <property type="component" value="Unassembled WGS sequence"/>
</dbReference>
<keyword evidence="1" id="KW-0175">Coiled coil</keyword>
<accession>R0KLU9</accession>
<gene>
    <name evidence="3" type="ORF">SETTUDRAFT_158709</name>
</gene>
<feature type="region of interest" description="Disordered" evidence="2">
    <location>
        <begin position="51"/>
        <end position="70"/>
    </location>
</feature>
<dbReference type="HOGENOM" id="CLU_509970_0_0_1"/>
<feature type="compositionally biased region" description="Polar residues" evidence="2">
    <location>
        <begin position="265"/>
        <end position="280"/>
    </location>
</feature>
<dbReference type="OrthoDB" id="3776185at2759"/>
<keyword evidence="4" id="KW-1185">Reference proteome</keyword>
<name>R0KLU9_EXST2</name>
<dbReference type="AlphaFoldDB" id="R0KLU9"/>
<feature type="compositionally biased region" description="Polar residues" evidence="2">
    <location>
        <begin position="317"/>
        <end position="346"/>
    </location>
</feature>